<dbReference type="Gene3D" id="3.40.50.11350">
    <property type="match status" value="1"/>
</dbReference>
<feature type="region of interest" description="Disordered" evidence="4">
    <location>
        <begin position="26"/>
        <end position="54"/>
    </location>
</feature>
<dbReference type="InterPro" id="IPR019378">
    <property type="entry name" value="GDP-Fuc_O-FucTrfase"/>
</dbReference>
<dbReference type="OrthoDB" id="2559662at2759"/>
<dbReference type="Proteomes" id="UP000287166">
    <property type="component" value="Unassembled WGS sequence"/>
</dbReference>
<keyword evidence="2" id="KW-0294">Fucose metabolism</keyword>
<keyword evidence="1" id="KW-0808">Transferase</keyword>
<dbReference type="RefSeq" id="XP_027608283.1">
    <property type="nucleotide sequence ID" value="XM_027752482.1"/>
</dbReference>
<dbReference type="CDD" id="cd11296">
    <property type="entry name" value="O-FucT_like"/>
    <property type="match status" value="1"/>
</dbReference>
<comment type="caution">
    <text evidence="6">The sequence shown here is derived from an EMBL/GenBank/DDBJ whole genome shotgun (WGS) entry which is preliminary data.</text>
</comment>
<organism evidence="6 7">
    <name type="scientific">Sparassis crispa</name>
    <dbReference type="NCBI Taxonomy" id="139825"/>
    <lineage>
        <taxon>Eukaryota</taxon>
        <taxon>Fungi</taxon>
        <taxon>Dikarya</taxon>
        <taxon>Basidiomycota</taxon>
        <taxon>Agaricomycotina</taxon>
        <taxon>Agaricomycetes</taxon>
        <taxon>Polyporales</taxon>
        <taxon>Sparassidaceae</taxon>
        <taxon>Sparassis</taxon>
    </lineage>
</organism>
<protein>
    <submittedName>
        <fullName evidence="6">Uncharacterized protein</fullName>
    </submittedName>
</protein>
<reference evidence="6 7" key="1">
    <citation type="journal article" date="2018" name="Sci. Rep.">
        <title>Genome sequence of the cauliflower mushroom Sparassis crispa (Hanabiratake) and its association with beneficial usage.</title>
        <authorList>
            <person name="Kiyama R."/>
            <person name="Furutani Y."/>
            <person name="Kawaguchi K."/>
            <person name="Nakanishi T."/>
        </authorList>
    </citation>
    <scope>NUCLEOTIDE SEQUENCE [LARGE SCALE GENOMIC DNA]</scope>
</reference>
<evidence type="ECO:0000256" key="5">
    <source>
        <dbReference type="SAM" id="Phobius"/>
    </source>
</evidence>
<dbReference type="GeneID" id="38774287"/>
<dbReference type="AlphaFoldDB" id="A0A401G5D6"/>
<name>A0A401G5D6_9APHY</name>
<dbReference type="EMBL" id="BFAD01000001">
    <property type="protein sequence ID" value="GBE77370.1"/>
    <property type="molecule type" value="Genomic_DNA"/>
</dbReference>
<dbReference type="STRING" id="139825.A0A401G5D6"/>
<gene>
    <name evidence="6" type="ORF">SCP_0102430</name>
</gene>
<keyword evidence="5" id="KW-0472">Membrane</keyword>
<keyword evidence="5" id="KW-1133">Transmembrane helix</keyword>
<evidence type="ECO:0000256" key="2">
    <source>
        <dbReference type="ARBA" id="ARBA00023253"/>
    </source>
</evidence>
<dbReference type="InParanoid" id="A0A401G5D6"/>
<proteinExistence type="predicted"/>
<evidence type="ECO:0000313" key="6">
    <source>
        <dbReference type="EMBL" id="GBE77370.1"/>
    </source>
</evidence>
<feature type="transmembrane region" description="Helical" evidence="5">
    <location>
        <begin position="64"/>
        <end position="85"/>
    </location>
</feature>
<dbReference type="GO" id="GO:0016740">
    <property type="term" value="F:transferase activity"/>
    <property type="evidence" value="ECO:0007669"/>
    <property type="project" value="UniProtKB-KW"/>
</dbReference>
<dbReference type="Pfam" id="PF10250">
    <property type="entry name" value="O-FucT"/>
    <property type="match status" value="1"/>
</dbReference>
<keyword evidence="3" id="KW-0119">Carbohydrate metabolism</keyword>
<keyword evidence="7" id="KW-1185">Reference proteome</keyword>
<dbReference type="GO" id="GO:0006004">
    <property type="term" value="P:fucose metabolic process"/>
    <property type="evidence" value="ECO:0007669"/>
    <property type="project" value="UniProtKB-KW"/>
</dbReference>
<accession>A0A401G5D6</accession>
<evidence type="ECO:0000256" key="1">
    <source>
        <dbReference type="ARBA" id="ARBA00022679"/>
    </source>
</evidence>
<feature type="compositionally biased region" description="Low complexity" evidence="4">
    <location>
        <begin position="26"/>
        <end position="44"/>
    </location>
</feature>
<evidence type="ECO:0000313" key="7">
    <source>
        <dbReference type="Proteomes" id="UP000287166"/>
    </source>
</evidence>
<keyword evidence="5" id="KW-0812">Transmembrane</keyword>
<sequence>MAVPTPSEVTYLNRLGSVHLGTNNAPRSSSLLLPPSLSPRDSLPYSNTSKQPPRRPSLWLTKRYFNILAVFALFLSVLFLLSFLIPSTKLRPWKNAYLSSGKYLGVYNPEDQESAAQDHTLDFYAEYYDDPLNPPLYSDYHQRELQLPQHNLSLPFPEGRHGKYFWVGNHARSSGWGNVMQELLLIHYLTYRSGRTLVFDNYTWNEDGSDYSDYNGKLIPSRIPLTALIQGPTVGAPYITEAGLPRSVKKEFWDQVCPSPVTMMNEDLRDKIEGGLSAKKMVDKWAEVLTATDEPCIQIPRHSWSIFDIYTFGDPNLLLDVWPEFSKSPILTEFGWSPLVERAFDVNRLVFAPFNRKAPYLTGAPFTTSAERYAPLPGLLALHIRRGDFKQHCHDLAEWRSSYTGYNSFPDLPDKFVVPTDPTTEARLPLYLQNCYPTIREIVQRVQEVRATPAGRGLMYIYIMTNGDTAWVDQLKRALRATGVWANIASSRDLVVNHEERYVKHAVDMLIGQRAQVFVGNGFSSMSGLIVMLRMANGLSADSNRFWQTVTETIG</sequence>
<evidence type="ECO:0000256" key="3">
    <source>
        <dbReference type="ARBA" id="ARBA00023277"/>
    </source>
</evidence>
<evidence type="ECO:0000256" key="4">
    <source>
        <dbReference type="SAM" id="MobiDB-lite"/>
    </source>
</evidence>